<keyword evidence="3" id="KW-1185">Reference proteome</keyword>
<evidence type="ECO:0000313" key="3">
    <source>
        <dbReference type="Proteomes" id="UP000621454"/>
    </source>
</evidence>
<feature type="transmembrane region" description="Helical" evidence="1">
    <location>
        <begin position="174"/>
        <end position="195"/>
    </location>
</feature>
<feature type="transmembrane region" description="Helical" evidence="1">
    <location>
        <begin position="53"/>
        <end position="71"/>
    </location>
</feature>
<organism evidence="2 3">
    <name type="scientific">Gordonia jinhuaensis</name>
    <dbReference type="NCBI Taxonomy" id="1517702"/>
    <lineage>
        <taxon>Bacteria</taxon>
        <taxon>Bacillati</taxon>
        <taxon>Actinomycetota</taxon>
        <taxon>Actinomycetes</taxon>
        <taxon>Mycobacteriales</taxon>
        <taxon>Gordoniaceae</taxon>
        <taxon>Gordonia</taxon>
    </lineage>
</organism>
<comment type="caution">
    <text evidence="2">The sequence shown here is derived from an EMBL/GenBank/DDBJ whole genome shotgun (WGS) entry which is preliminary data.</text>
</comment>
<keyword evidence="1" id="KW-0812">Transmembrane</keyword>
<dbReference type="AlphaFoldDB" id="A0A916TEC2"/>
<keyword evidence="1" id="KW-0472">Membrane</keyword>
<reference evidence="2" key="2">
    <citation type="submission" date="2020-09" db="EMBL/GenBank/DDBJ databases">
        <authorList>
            <person name="Sun Q."/>
            <person name="Zhou Y."/>
        </authorList>
    </citation>
    <scope>NUCLEOTIDE SEQUENCE</scope>
    <source>
        <strain evidence="2">CGMCC 1.12827</strain>
    </source>
</reference>
<feature type="transmembrane region" description="Helical" evidence="1">
    <location>
        <begin position="124"/>
        <end position="142"/>
    </location>
</feature>
<protein>
    <submittedName>
        <fullName evidence="2">Uncharacterized protein</fullName>
    </submittedName>
</protein>
<reference evidence="2" key="1">
    <citation type="journal article" date="2014" name="Int. J. Syst. Evol. Microbiol.">
        <title>Complete genome sequence of Corynebacterium casei LMG S-19264T (=DSM 44701T), isolated from a smear-ripened cheese.</title>
        <authorList>
            <consortium name="US DOE Joint Genome Institute (JGI-PGF)"/>
            <person name="Walter F."/>
            <person name="Albersmeier A."/>
            <person name="Kalinowski J."/>
            <person name="Ruckert C."/>
        </authorList>
    </citation>
    <scope>NUCLEOTIDE SEQUENCE</scope>
    <source>
        <strain evidence="2">CGMCC 1.12827</strain>
    </source>
</reference>
<accession>A0A916TEC2</accession>
<evidence type="ECO:0000313" key="2">
    <source>
        <dbReference type="EMBL" id="GGB41830.1"/>
    </source>
</evidence>
<proteinExistence type="predicted"/>
<gene>
    <name evidence="2" type="ORF">GCM10011489_31750</name>
</gene>
<feature type="transmembrane region" description="Helical" evidence="1">
    <location>
        <begin position="83"/>
        <end position="104"/>
    </location>
</feature>
<dbReference type="Proteomes" id="UP000621454">
    <property type="component" value="Unassembled WGS sequence"/>
</dbReference>
<dbReference type="EMBL" id="BMGC01000029">
    <property type="protein sequence ID" value="GGB41830.1"/>
    <property type="molecule type" value="Genomic_DNA"/>
</dbReference>
<sequence>MIVPPLHSVDGRDVLADAIGEIPRRLTRPMLAEFLVVGLVATTFRTGWSVQAIVPALALWLVVGTVLALIATSRRPQGHLPGAVVVLTYIGVLVAGAIVALSTHQGSGAGSGGAGSGGAVTPANLAWAGDAVAAVCICLILVDGRRAVVIPPLVLSAATVAAATVMSGHTAASAAATLFADALLIAVFVVVRAQLSAMTADLERRHREGLVSRAEAERRAAGSALRTTGGRSALEPARWLLTTLIADPDRVGDADVRTSARAEESYLRAMISIPLGQQARWMAVVDAARSAHVLVSLHFFGASGLVAGEVPDELICAVAARIHHIRPGEHVSVSAFSAGDGGRVSVISADVDHEFTWTPGRCDA</sequence>
<name>A0A916TEC2_9ACTN</name>
<feature type="transmembrane region" description="Helical" evidence="1">
    <location>
        <begin position="149"/>
        <end position="168"/>
    </location>
</feature>
<evidence type="ECO:0000256" key="1">
    <source>
        <dbReference type="SAM" id="Phobius"/>
    </source>
</evidence>
<keyword evidence="1" id="KW-1133">Transmembrane helix</keyword>